<evidence type="ECO:0000259" key="1">
    <source>
        <dbReference type="PROSITE" id="PS50110"/>
    </source>
</evidence>
<accession>A0A645E7J0</accession>
<dbReference type="InterPro" id="IPR011006">
    <property type="entry name" value="CheY-like_superfamily"/>
</dbReference>
<comment type="caution">
    <text evidence="3">The sequence shown here is derived from an EMBL/GenBank/DDBJ whole genome shotgun (WGS) entry which is preliminary data.</text>
</comment>
<gene>
    <name evidence="3" type="primary">ypdB_23</name>
    <name evidence="3" type="ORF">SDC9_143978</name>
</gene>
<dbReference type="SUPFAM" id="SSF52172">
    <property type="entry name" value="CheY-like"/>
    <property type="match status" value="1"/>
</dbReference>
<dbReference type="GO" id="GO:0000156">
    <property type="term" value="F:phosphorelay response regulator activity"/>
    <property type="evidence" value="ECO:0007669"/>
    <property type="project" value="InterPro"/>
</dbReference>
<dbReference type="Pfam" id="PF04397">
    <property type="entry name" value="LytTR"/>
    <property type="match status" value="1"/>
</dbReference>
<dbReference type="PROSITE" id="PS50930">
    <property type="entry name" value="HTH_LYTTR"/>
    <property type="match status" value="1"/>
</dbReference>
<dbReference type="Pfam" id="PF00072">
    <property type="entry name" value="Response_reg"/>
    <property type="match status" value="1"/>
</dbReference>
<dbReference type="PANTHER" id="PTHR37299:SF4">
    <property type="entry name" value="TRANSCRIPTIONAL REGULATOR"/>
    <property type="match status" value="1"/>
</dbReference>
<dbReference type="PANTHER" id="PTHR37299">
    <property type="entry name" value="TRANSCRIPTIONAL REGULATOR-RELATED"/>
    <property type="match status" value="1"/>
</dbReference>
<feature type="domain" description="Response regulatory" evidence="1">
    <location>
        <begin position="6"/>
        <end position="120"/>
    </location>
</feature>
<dbReference type="SMART" id="SM00850">
    <property type="entry name" value="LytTR"/>
    <property type="match status" value="1"/>
</dbReference>
<proteinExistence type="predicted"/>
<dbReference type="Gene3D" id="3.40.50.2300">
    <property type="match status" value="1"/>
</dbReference>
<sequence length="242" mass="27511">MKEELHIGVCEDEGAAAQHLLSCIEESGIPAHCVAFTSSEELLAEFRQGLYDILFIDIYLTGMTGVEAAAKIREVDEDTMMAFTTSSTDHTLESYRLGALKYLEKPVKAKDVRETLELALLKRKTRRYLSLLIGGGLKDIPVNTILYFEQRDHAVMVHTTAGVYRTSQRVKLSDIEEKVPFASFLRCHRSYIVNLHYVMELNKELRVFSMKNGDKVYIRRQSLKAASDAFEAYLFQTAREDA</sequence>
<evidence type="ECO:0000313" key="3">
    <source>
        <dbReference type="EMBL" id="MPM96813.1"/>
    </source>
</evidence>
<dbReference type="SMART" id="SM00448">
    <property type="entry name" value="REC"/>
    <property type="match status" value="1"/>
</dbReference>
<dbReference type="AlphaFoldDB" id="A0A645E7J0"/>
<feature type="domain" description="HTH LytTR-type" evidence="2">
    <location>
        <begin position="129"/>
        <end position="232"/>
    </location>
</feature>
<protein>
    <submittedName>
        <fullName evidence="3">Transcriptional regulatory protein YpdB</fullName>
    </submittedName>
</protein>
<dbReference type="InterPro" id="IPR007492">
    <property type="entry name" value="LytTR_DNA-bd_dom"/>
</dbReference>
<evidence type="ECO:0000259" key="2">
    <source>
        <dbReference type="PROSITE" id="PS50930"/>
    </source>
</evidence>
<dbReference type="Gene3D" id="2.40.50.1020">
    <property type="entry name" value="LytTr DNA-binding domain"/>
    <property type="match status" value="1"/>
</dbReference>
<dbReference type="EMBL" id="VSSQ01043153">
    <property type="protein sequence ID" value="MPM96813.1"/>
    <property type="molecule type" value="Genomic_DNA"/>
</dbReference>
<organism evidence="3">
    <name type="scientific">bioreactor metagenome</name>
    <dbReference type="NCBI Taxonomy" id="1076179"/>
    <lineage>
        <taxon>unclassified sequences</taxon>
        <taxon>metagenomes</taxon>
        <taxon>ecological metagenomes</taxon>
    </lineage>
</organism>
<dbReference type="GO" id="GO:0003677">
    <property type="term" value="F:DNA binding"/>
    <property type="evidence" value="ECO:0007669"/>
    <property type="project" value="InterPro"/>
</dbReference>
<dbReference type="InterPro" id="IPR046947">
    <property type="entry name" value="LytR-like"/>
</dbReference>
<dbReference type="InterPro" id="IPR001789">
    <property type="entry name" value="Sig_transdc_resp-reg_receiver"/>
</dbReference>
<reference evidence="3" key="1">
    <citation type="submission" date="2019-08" db="EMBL/GenBank/DDBJ databases">
        <authorList>
            <person name="Kucharzyk K."/>
            <person name="Murdoch R.W."/>
            <person name="Higgins S."/>
            <person name="Loffler F."/>
        </authorList>
    </citation>
    <scope>NUCLEOTIDE SEQUENCE</scope>
</reference>
<name>A0A645E7J0_9ZZZZ</name>
<dbReference type="CDD" id="cd00156">
    <property type="entry name" value="REC"/>
    <property type="match status" value="1"/>
</dbReference>
<dbReference type="PROSITE" id="PS50110">
    <property type="entry name" value="RESPONSE_REGULATORY"/>
    <property type="match status" value="1"/>
</dbReference>